<evidence type="ECO:0000256" key="9">
    <source>
        <dbReference type="ARBA" id="ARBA00022982"/>
    </source>
</evidence>
<dbReference type="PANTHER" id="PTHR17098">
    <property type="entry name" value="NADH-UBIQUINONE OXIDOREDUCTASE MWFE SUBUNIT"/>
    <property type="match status" value="1"/>
</dbReference>
<comment type="similarity">
    <text evidence="3">Belongs to the complex I NDUFA1 subunit family.</text>
</comment>
<comment type="subcellular location">
    <subcellularLocation>
        <location evidence="2">Mitochondrion inner membrane</location>
        <topology evidence="2">Single-pass membrane protein</topology>
        <orientation evidence="2">Matrix side</orientation>
    </subcellularLocation>
</comment>
<keyword evidence="9" id="KW-0249">Electron transport</keyword>
<evidence type="ECO:0000256" key="7">
    <source>
        <dbReference type="ARBA" id="ARBA00022692"/>
    </source>
</evidence>
<organism evidence="16 17">
    <name type="scientific">Pyxicephalus adspersus</name>
    <name type="common">African bullfrog</name>
    <dbReference type="NCBI Taxonomy" id="30357"/>
    <lineage>
        <taxon>Eukaryota</taxon>
        <taxon>Metazoa</taxon>
        <taxon>Chordata</taxon>
        <taxon>Craniata</taxon>
        <taxon>Vertebrata</taxon>
        <taxon>Euteleostomi</taxon>
        <taxon>Amphibia</taxon>
        <taxon>Batrachia</taxon>
        <taxon>Anura</taxon>
        <taxon>Neobatrachia</taxon>
        <taxon>Ranoidea</taxon>
        <taxon>Pyxicephalidae</taxon>
        <taxon>Pyxicephalinae</taxon>
        <taxon>Pyxicephalus</taxon>
    </lineage>
</organism>
<dbReference type="Proteomes" id="UP001181693">
    <property type="component" value="Unassembled WGS sequence"/>
</dbReference>
<keyword evidence="11" id="KW-0496">Mitochondrion</keyword>
<dbReference type="PANTHER" id="PTHR17098:SF2">
    <property type="entry name" value="NADH DEHYDROGENASE [UBIQUINONE] 1 ALPHA SUBCOMPLEX SUBUNIT 1"/>
    <property type="match status" value="1"/>
</dbReference>
<protein>
    <recommendedName>
        <fullName evidence="4">NADH dehydrogenase [ubiquinone] 1 alpha subcomplex subunit 1</fullName>
    </recommendedName>
    <alternativeName>
        <fullName evidence="14">Complex I-MWFE</fullName>
    </alternativeName>
    <alternativeName>
        <fullName evidence="13">NADH-ubiquinone oxidoreductase MWFE subunit</fullName>
    </alternativeName>
</protein>
<evidence type="ECO:0000313" key="16">
    <source>
        <dbReference type="EMBL" id="DBA15616.1"/>
    </source>
</evidence>
<sequence length="70" mass="8255">MWYEILPGYAIMTVCMMIPGFSTICFNRLLNGGKDKRVCHIPYQWYLKERDARVSGEQLYYKSKGLENIN</sequence>
<gene>
    <name evidence="16" type="ORF">GDO54_004806</name>
</gene>
<keyword evidence="5" id="KW-0813">Transport</keyword>
<proteinExistence type="inferred from homology"/>
<evidence type="ECO:0000256" key="5">
    <source>
        <dbReference type="ARBA" id="ARBA00022448"/>
    </source>
</evidence>
<keyword evidence="7 15" id="KW-0812">Transmembrane</keyword>
<evidence type="ECO:0000256" key="8">
    <source>
        <dbReference type="ARBA" id="ARBA00022792"/>
    </source>
</evidence>
<evidence type="ECO:0000256" key="14">
    <source>
        <dbReference type="ARBA" id="ARBA00033255"/>
    </source>
</evidence>
<evidence type="ECO:0000256" key="11">
    <source>
        <dbReference type="ARBA" id="ARBA00023128"/>
    </source>
</evidence>
<evidence type="ECO:0000256" key="6">
    <source>
        <dbReference type="ARBA" id="ARBA00022660"/>
    </source>
</evidence>
<dbReference type="InterPro" id="IPR017384">
    <property type="entry name" value="NADH_Ub_cplx-1_asu_su-1"/>
</dbReference>
<reference evidence="16" key="1">
    <citation type="thesis" date="2020" institute="ProQuest LLC" country="789 East Eisenhower Parkway, Ann Arbor, MI, USA">
        <title>Comparative Genomics and Chromosome Evolution.</title>
        <authorList>
            <person name="Mudd A.B."/>
        </authorList>
    </citation>
    <scope>NUCLEOTIDE SEQUENCE</scope>
    <source>
        <strain evidence="16">1538</strain>
        <tissue evidence="16">Blood</tissue>
    </source>
</reference>
<keyword evidence="10 15" id="KW-1133">Transmembrane helix</keyword>
<evidence type="ECO:0000313" key="17">
    <source>
        <dbReference type="Proteomes" id="UP001181693"/>
    </source>
</evidence>
<comment type="caution">
    <text evidence="16">The sequence shown here is derived from an EMBL/GenBank/DDBJ whole genome shotgun (WGS) entry which is preliminary data.</text>
</comment>
<keyword evidence="6" id="KW-0679">Respiratory chain</keyword>
<evidence type="ECO:0000256" key="2">
    <source>
        <dbReference type="ARBA" id="ARBA00004298"/>
    </source>
</evidence>
<dbReference type="EMBL" id="DYDO01000012">
    <property type="protein sequence ID" value="DBA15616.1"/>
    <property type="molecule type" value="Genomic_DNA"/>
</dbReference>
<keyword evidence="8" id="KW-0999">Mitochondrion inner membrane</keyword>
<feature type="transmembrane region" description="Helical" evidence="15">
    <location>
        <begin position="6"/>
        <end position="27"/>
    </location>
</feature>
<evidence type="ECO:0000256" key="12">
    <source>
        <dbReference type="ARBA" id="ARBA00023136"/>
    </source>
</evidence>
<name>A0AAV2ZFX5_PYXAD</name>
<dbReference type="GO" id="GO:0005743">
    <property type="term" value="C:mitochondrial inner membrane"/>
    <property type="evidence" value="ECO:0007669"/>
    <property type="project" value="UniProtKB-SubCell"/>
</dbReference>
<evidence type="ECO:0000256" key="13">
    <source>
        <dbReference type="ARBA" id="ARBA00029847"/>
    </source>
</evidence>
<keyword evidence="17" id="KW-1185">Reference proteome</keyword>
<evidence type="ECO:0000256" key="10">
    <source>
        <dbReference type="ARBA" id="ARBA00022989"/>
    </source>
</evidence>
<evidence type="ECO:0000256" key="1">
    <source>
        <dbReference type="ARBA" id="ARBA00003195"/>
    </source>
</evidence>
<evidence type="ECO:0000256" key="15">
    <source>
        <dbReference type="SAM" id="Phobius"/>
    </source>
</evidence>
<evidence type="ECO:0000256" key="4">
    <source>
        <dbReference type="ARBA" id="ARBA00016392"/>
    </source>
</evidence>
<dbReference type="Pfam" id="PF15879">
    <property type="entry name" value="MWFE"/>
    <property type="match status" value="1"/>
</dbReference>
<keyword evidence="12 15" id="KW-0472">Membrane</keyword>
<evidence type="ECO:0000256" key="3">
    <source>
        <dbReference type="ARBA" id="ARBA00009960"/>
    </source>
</evidence>
<accession>A0AAV2ZFX5</accession>
<comment type="function">
    <text evidence="1">Accessory subunit of the mitochondrial membrane respiratory chain NADH dehydrogenase (Complex I), that is believed not to be involved in catalysis. Complex I functions in the transfer of electrons from NADH to the respiratory chain. The immediate electron acceptor for the enzyme is believed to be ubiquinone.</text>
</comment>
<dbReference type="AlphaFoldDB" id="A0AAV2ZFX5"/>